<comment type="catalytic activity">
    <reaction evidence="7">
        <text>Endonucleolytic cleavage to 5'-phosphooligonucleotide end-products.</text>
        <dbReference type="EC" id="3.1.21.2"/>
    </reaction>
</comment>
<dbReference type="EMBL" id="JARRAG010000002">
    <property type="protein sequence ID" value="MDG3004173.1"/>
    <property type="molecule type" value="Genomic_DNA"/>
</dbReference>
<keyword evidence="7" id="KW-0540">Nuclease</keyword>
<keyword evidence="6 7" id="KW-0234">DNA repair</keyword>
<feature type="binding site" evidence="7">
    <location>
        <position position="246"/>
    </location>
    <ligand>
        <name>Zn(2+)</name>
        <dbReference type="ChEBI" id="CHEBI:29105"/>
        <label>3</label>
    </ligand>
</feature>
<keyword evidence="3 7" id="KW-0227">DNA damage</keyword>
<comment type="function">
    <text evidence="7">Endonuclease IV plays a role in DNA repair. It cleaves phosphodiester bonds at apurinic or apyrimidinic (AP) sites, generating a 3'-hydroxyl group and a 5'-terminal sugar phosphate.</text>
</comment>
<dbReference type="InterPro" id="IPR013022">
    <property type="entry name" value="Xyl_isomerase-like_TIM-brl"/>
</dbReference>
<evidence type="ECO:0000256" key="4">
    <source>
        <dbReference type="ARBA" id="ARBA00022801"/>
    </source>
</evidence>
<dbReference type="PANTHER" id="PTHR21445:SF0">
    <property type="entry name" value="APURINIC-APYRIMIDINIC ENDONUCLEASE"/>
    <property type="match status" value="1"/>
</dbReference>
<feature type="binding site" evidence="7">
    <location>
        <position position="248"/>
    </location>
    <ligand>
        <name>Zn(2+)</name>
        <dbReference type="ChEBI" id="CHEBI:29105"/>
        <label>3</label>
    </ligand>
</feature>
<dbReference type="PROSITE" id="PS51432">
    <property type="entry name" value="AP_NUCLEASE_F2_4"/>
    <property type="match status" value="1"/>
</dbReference>
<feature type="binding site" evidence="7">
    <location>
        <position position="162"/>
    </location>
    <ligand>
        <name>Zn(2+)</name>
        <dbReference type="ChEBI" id="CHEBI:29105"/>
        <label>1</label>
    </ligand>
</feature>
<dbReference type="Gene3D" id="3.20.20.150">
    <property type="entry name" value="Divalent-metal-dependent TIM barrel enzymes"/>
    <property type="match status" value="1"/>
</dbReference>
<dbReference type="InterPro" id="IPR018246">
    <property type="entry name" value="AP_endonuc_F2_Zn_BS"/>
</dbReference>
<keyword evidence="10" id="KW-1185">Reference proteome</keyword>
<dbReference type="PROSITE" id="PS00729">
    <property type="entry name" value="AP_NUCLEASE_F2_1"/>
    <property type="match status" value="1"/>
</dbReference>
<protein>
    <recommendedName>
        <fullName evidence="7">Probable endonuclease 4</fullName>
        <ecNumber evidence="7">3.1.21.2</ecNumber>
    </recommendedName>
    <alternativeName>
        <fullName evidence="7">Endodeoxyribonuclease IV</fullName>
    </alternativeName>
    <alternativeName>
        <fullName evidence="7">Endonuclease IV</fullName>
    </alternativeName>
</protein>
<feature type="binding site" evidence="7">
    <location>
        <position position="196"/>
    </location>
    <ligand>
        <name>Zn(2+)</name>
        <dbReference type="ChEBI" id="CHEBI:29105"/>
        <label>2</label>
    </ligand>
</feature>
<dbReference type="Proteomes" id="UP001216907">
    <property type="component" value="Unassembled WGS sequence"/>
</dbReference>
<name>A0ABT6F9B4_9BACT</name>
<evidence type="ECO:0000256" key="5">
    <source>
        <dbReference type="ARBA" id="ARBA00022833"/>
    </source>
</evidence>
<keyword evidence="4 7" id="KW-0378">Hydrolase</keyword>
<accession>A0ABT6F9B4</accession>
<feature type="binding site" evidence="7">
    <location>
        <position position="278"/>
    </location>
    <ligand>
        <name>Zn(2+)</name>
        <dbReference type="ChEBI" id="CHEBI:29105"/>
        <label>2</label>
    </ligand>
</feature>
<organism evidence="9 10">
    <name type="scientific">Paludisphaera mucosa</name>
    <dbReference type="NCBI Taxonomy" id="3030827"/>
    <lineage>
        <taxon>Bacteria</taxon>
        <taxon>Pseudomonadati</taxon>
        <taxon>Planctomycetota</taxon>
        <taxon>Planctomycetia</taxon>
        <taxon>Isosphaerales</taxon>
        <taxon>Isosphaeraceae</taxon>
        <taxon>Paludisphaera</taxon>
    </lineage>
</organism>
<evidence type="ECO:0000256" key="1">
    <source>
        <dbReference type="ARBA" id="ARBA00005340"/>
    </source>
</evidence>
<dbReference type="SUPFAM" id="SSF51658">
    <property type="entry name" value="Xylose isomerase-like"/>
    <property type="match status" value="1"/>
</dbReference>
<evidence type="ECO:0000256" key="3">
    <source>
        <dbReference type="ARBA" id="ARBA00022763"/>
    </source>
</evidence>
<evidence type="ECO:0000256" key="2">
    <source>
        <dbReference type="ARBA" id="ARBA00022723"/>
    </source>
</evidence>
<dbReference type="SMART" id="SM00518">
    <property type="entry name" value="AP2Ec"/>
    <property type="match status" value="1"/>
</dbReference>
<comment type="similarity">
    <text evidence="1 7">Belongs to the AP endonuclease 2 family.</text>
</comment>
<dbReference type="RefSeq" id="WP_277860534.1">
    <property type="nucleotide sequence ID" value="NZ_JARRAG010000002.1"/>
</dbReference>
<dbReference type="InterPro" id="IPR001719">
    <property type="entry name" value="AP_endonuc_2"/>
</dbReference>
<proteinExistence type="inferred from homology"/>
<dbReference type="InterPro" id="IPR036237">
    <property type="entry name" value="Xyl_isomerase-like_sf"/>
</dbReference>
<comment type="cofactor">
    <cofactor evidence="7">
        <name>Zn(2+)</name>
        <dbReference type="ChEBI" id="CHEBI:29105"/>
    </cofactor>
    <text evidence="7">Binds 3 Zn(2+) ions.</text>
</comment>
<dbReference type="CDD" id="cd00019">
    <property type="entry name" value="AP2Ec"/>
    <property type="match status" value="1"/>
</dbReference>
<evidence type="ECO:0000256" key="6">
    <source>
        <dbReference type="ARBA" id="ARBA00023204"/>
    </source>
</evidence>
<dbReference type="PROSITE" id="PS00730">
    <property type="entry name" value="AP_NUCLEASE_F2_2"/>
    <property type="match status" value="1"/>
</dbReference>
<dbReference type="Pfam" id="PF01261">
    <property type="entry name" value="AP_endonuc_2"/>
    <property type="match status" value="1"/>
</dbReference>
<dbReference type="NCBIfam" id="TIGR00587">
    <property type="entry name" value="nfo"/>
    <property type="match status" value="1"/>
</dbReference>
<keyword evidence="5 7" id="KW-0862">Zinc</keyword>
<feature type="binding site" evidence="7">
    <location>
        <position position="85"/>
    </location>
    <ligand>
        <name>Zn(2+)</name>
        <dbReference type="ChEBI" id="CHEBI:29105"/>
        <label>1</label>
    </ligand>
</feature>
<dbReference type="HAMAP" id="MF_00152">
    <property type="entry name" value="Nfo"/>
    <property type="match status" value="1"/>
</dbReference>
<evidence type="ECO:0000256" key="7">
    <source>
        <dbReference type="HAMAP-Rule" id="MF_00152"/>
    </source>
</evidence>
<keyword evidence="2 7" id="KW-0479">Metal-binding</keyword>
<feature type="binding site" evidence="7">
    <location>
        <position position="199"/>
    </location>
    <ligand>
        <name>Zn(2+)</name>
        <dbReference type="ChEBI" id="CHEBI:29105"/>
        <label>3</label>
    </ligand>
</feature>
<comment type="caution">
    <text evidence="9">The sequence shown here is derived from an EMBL/GenBank/DDBJ whole genome shotgun (WGS) entry which is preliminary data.</text>
</comment>
<keyword evidence="7" id="KW-0255">Endonuclease</keyword>
<dbReference type="EC" id="3.1.21.2" evidence="7"/>
<feature type="binding site" evidence="7">
    <location>
        <position position="162"/>
    </location>
    <ligand>
        <name>Zn(2+)</name>
        <dbReference type="ChEBI" id="CHEBI:29105"/>
        <label>2</label>
    </ligand>
</feature>
<feature type="binding site" evidence="7">
    <location>
        <position position="125"/>
    </location>
    <ligand>
        <name>Zn(2+)</name>
        <dbReference type="ChEBI" id="CHEBI:29105"/>
        <label>1</label>
    </ligand>
</feature>
<evidence type="ECO:0000259" key="8">
    <source>
        <dbReference type="Pfam" id="PF01261"/>
    </source>
</evidence>
<feature type="domain" description="Xylose isomerase-like TIM barrel" evidence="8">
    <location>
        <begin position="36"/>
        <end position="293"/>
    </location>
</feature>
<reference evidence="9 10" key="1">
    <citation type="submission" date="2023-03" db="EMBL/GenBank/DDBJ databases">
        <title>Paludisphaera mucosa sp. nov. a novel planctomycete from northern fen.</title>
        <authorList>
            <person name="Ivanova A."/>
        </authorList>
    </citation>
    <scope>NUCLEOTIDE SEQUENCE [LARGE SCALE GENOMIC DNA]</scope>
    <source>
        <strain evidence="9 10">Pla2</strain>
    </source>
</reference>
<sequence length="303" mass="32554">MPRKPKPTPPQPAAPAAPGLKLGAHMSIAGGYDRAVRAAHAVGFETVQLFTKNNNQWNAPPITDAQADAFRAALAETGVVDPISHASYLINLASPDDVLWNRSIDALAVEVERCARLGIADLVVHPGAHVGAGEEEGLRRVAQGLDRVIAKTAGLAVTIDLETTAGQGTCLGHRFEHLQAILELTAGRSRLGVCVDTCHIFAAGYSLDVQDLYDGTFDELDRAVGLDLVRVLHLNDSRRERASRVDRHAGIGVGMLGLEPFRFVLNDPRLRGLPMILETPKGVEDGEDLDARNRRVLRGLLAS</sequence>
<gene>
    <name evidence="7" type="primary">nfo</name>
    <name evidence="9" type="ORF">PZE19_10335</name>
</gene>
<dbReference type="PROSITE" id="PS00731">
    <property type="entry name" value="AP_NUCLEASE_F2_3"/>
    <property type="match status" value="1"/>
</dbReference>
<feature type="binding site" evidence="7">
    <location>
        <position position="233"/>
    </location>
    <ligand>
        <name>Zn(2+)</name>
        <dbReference type="ChEBI" id="CHEBI:29105"/>
        <label>2</label>
    </ligand>
</feature>
<dbReference type="GO" id="GO:0008833">
    <property type="term" value="F:deoxyribonuclease IV (phage-T4-induced) activity"/>
    <property type="evidence" value="ECO:0007669"/>
    <property type="project" value="UniProtKB-EC"/>
</dbReference>
<evidence type="ECO:0000313" key="9">
    <source>
        <dbReference type="EMBL" id="MDG3004173.1"/>
    </source>
</evidence>
<evidence type="ECO:0000313" key="10">
    <source>
        <dbReference type="Proteomes" id="UP001216907"/>
    </source>
</evidence>
<dbReference type="PANTHER" id="PTHR21445">
    <property type="entry name" value="ENDONUCLEASE IV ENDODEOXYRIBONUCLEASE IV"/>
    <property type="match status" value="1"/>
</dbReference>